<sequence>MSTFYTSEIHDNFTINKHSLDREDLKRIAYNFIKEGEVYEQEVGNFLMDWLNEKDYIIVQTSGSTGKPKKIKVFKQHMVNSAKATGKFFKAKEDTTALLCLPACYIAGKMMLVRAMVLGWKIDLIPPKTNPLDTVYEQYDFCAMVPLQLDNSLNRLHLIKKLIVGGGTVSEHLKELVQGLKTKVFETYGMTETVSHIAARRINPKKKDKKDIGFFRALPNITLSTDERNCLIIKAPQLNNETIITNDVVELKTYKKFLWKGRYDNVINSGGVKLYPEEIETKLQLLIDHRFFISSLPDNTFGDKLVLIIESDFDKVAYLSLKEAIHNLNILNKFEIPKKIFFIPQFIETNNGKIQRSMTLDIIKKEYM</sequence>
<dbReference type="Proteomes" id="UP000651057">
    <property type="component" value="Unassembled WGS sequence"/>
</dbReference>
<proteinExistence type="inferred from homology"/>
<dbReference type="Gene3D" id="3.30.300.30">
    <property type="match status" value="1"/>
</dbReference>
<comment type="similarity">
    <text evidence="1">Belongs to the ATP-dependent AMP-binding enzyme family.</text>
</comment>
<reference evidence="4" key="1">
    <citation type="submission" date="2021-01" db="EMBL/GenBank/DDBJ databases">
        <authorList>
            <person name="Zhong Y.L."/>
        </authorList>
    </citation>
    <scope>NUCLEOTIDE SEQUENCE</scope>
    <source>
        <strain evidence="4">KCTC 23302</strain>
    </source>
</reference>
<evidence type="ECO:0000313" key="5">
    <source>
        <dbReference type="Proteomes" id="UP000651057"/>
    </source>
</evidence>
<dbReference type="RefSeq" id="WP_201923685.1">
    <property type="nucleotide sequence ID" value="NZ_BAABAX010000012.1"/>
</dbReference>
<dbReference type="Gene3D" id="3.40.50.12780">
    <property type="entry name" value="N-terminal domain of ligase-like"/>
    <property type="match status" value="1"/>
</dbReference>
<protein>
    <submittedName>
        <fullName evidence="4">AMP-binding protein</fullName>
    </submittedName>
</protein>
<keyword evidence="2" id="KW-0436">Ligase</keyword>
<gene>
    <name evidence="4" type="ORF">JJQ60_18400</name>
</gene>
<evidence type="ECO:0000313" key="4">
    <source>
        <dbReference type="EMBL" id="MBL0685512.1"/>
    </source>
</evidence>
<dbReference type="PANTHER" id="PTHR43201:SF5">
    <property type="entry name" value="MEDIUM-CHAIN ACYL-COA LIGASE ACSF2, MITOCHONDRIAL"/>
    <property type="match status" value="1"/>
</dbReference>
<accession>A0A937DB96</accession>
<dbReference type="GO" id="GO:0006631">
    <property type="term" value="P:fatty acid metabolic process"/>
    <property type="evidence" value="ECO:0007669"/>
    <property type="project" value="TreeGrafter"/>
</dbReference>
<evidence type="ECO:0000256" key="2">
    <source>
        <dbReference type="ARBA" id="ARBA00022598"/>
    </source>
</evidence>
<dbReference type="InterPro" id="IPR000873">
    <property type="entry name" value="AMP-dep_synth/lig_dom"/>
</dbReference>
<dbReference type="InterPro" id="IPR042099">
    <property type="entry name" value="ANL_N_sf"/>
</dbReference>
<evidence type="ECO:0000256" key="1">
    <source>
        <dbReference type="ARBA" id="ARBA00006432"/>
    </source>
</evidence>
<dbReference type="Pfam" id="PF00501">
    <property type="entry name" value="AMP-binding"/>
    <property type="match status" value="1"/>
</dbReference>
<dbReference type="PANTHER" id="PTHR43201">
    <property type="entry name" value="ACYL-COA SYNTHETASE"/>
    <property type="match status" value="1"/>
</dbReference>
<dbReference type="SUPFAM" id="SSF56801">
    <property type="entry name" value="Acetyl-CoA synthetase-like"/>
    <property type="match status" value="1"/>
</dbReference>
<dbReference type="GO" id="GO:0031956">
    <property type="term" value="F:medium-chain fatty acid-CoA ligase activity"/>
    <property type="evidence" value="ECO:0007669"/>
    <property type="project" value="TreeGrafter"/>
</dbReference>
<organism evidence="4 5">
    <name type="scientific">Aquimarina mytili</name>
    <dbReference type="NCBI Taxonomy" id="874423"/>
    <lineage>
        <taxon>Bacteria</taxon>
        <taxon>Pseudomonadati</taxon>
        <taxon>Bacteroidota</taxon>
        <taxon>Flavobacteriia</taxon>
        <taxon>Flavobacteriales</taxon>
        <taxon>Flavobacteriaceae</taxon>
        <taxon>Aquimarina</taxon>
    </lineage>
</organism>
<dbReference type="EMBL" id="JAERQJ010000009">
    <property type="protein sequence ID" value="MBL0685512.1"/>
    <property type="molecule type" value="Genomic_DNA"/>
</dbReference>
<name>A0A937DB96_9FLAO</name>
<keyword evidence="5" id="KW-1185">Reference proteome</keyword>
<feature type="domain" description="AMP-dependent synthetase/ligase" evidence="3">
    <location>
        <begin position="49"/>
        <end position="213"/>
    </location>
</feature>
<evidence type="ECO:0000259" key="3">
    <source>
        <dbReference type="Pfam" id="PF00501"/>
    </source>
</evidence>
<dbReference type="InterPro" id="IPR045851">
    <property type="entry name" value="AMP-bd_C_sf"/>
</dbReference>
<comment type="caution">
    <text evidence="4">The sequence shown here is derived from an EMBL/GenBank/DDBJ whole genome shotgun (WGS) entry which is preliminary data.</text>
</comment>
<dbReference type="AlphaFoldDB" id="A0A937DB96"/>